<keyword evidence="5" id="KW-0998">Cell outer membrane</keyword>
<evidence type="ECO:0000256" key="1">
    <source>
        <dbReference type="ARBA" id="ARBA00004442"/>
    </source>
</evidence>
<feature type="chain" id="PRO_5001957396" evidence="6">
    <location>
        <begin position="18"/>
        <end position="297"/>
    </location>
</feature>
<dbReference type="EMBL" id="JQEC01000016">
    <property type="protein sequence ID" value="KGJ94886.1"/>
    <property type="molecule type" value="Genomic_DNA"/>
</dbReference>
<protein>
    <submittedName>
        <fullName evidence="7">MltA-interacting MipA family protein</fullName>
    </submittedName>
</protein>
<reference evidence="7 8" key="1">
    <citation type="submission" date="2014-08" db="EMBL/GenBank/DDBJ databases">
        <title>Genomic and Phenotypic Diversity of Colwellia psychrerythraea strains from Disparate Marine Basins.</title>
        <authorList>
            <person name="Techtmann S.M."/>
            <person name="Stelling S.C."/>
            <person name="Utturkar S.M."/>
            <person name="Alshibli N."/>
            <person name="Harris A."/>
            <person name="Brown S.D."/>
            <person name="Hazen T.C."/>
        </authorList>
    </citation>
    <scope>NUCLEOTIDE SEQUENCE [LARGE SCALE GENOMIC DNA]</scope>
    <source>
        <strain evidence="7 8">GAB14E</strain>
    </source>
</reference>
<dbReference type="PATRIC" id="fig|28229.3.peg.1737"/>
<evidence type="ECO:0000256" key="3">
    <source>
        <dbReference type="ARBA" id="ARBA00022729"/>
    </source>
</evidence>
<evidence type="ECO:0000256" key="6">
    <source>
        <dbReference type="SAM" id="SignalP"/>
    </source>
</evidence>
<evidence type="ECO:0000256" key="2">
    <source>
        <dbReference type="ARBA" id="ARBA00005722"/>
    </source>
</evidence>
<organism evidence="7 8">
    <name type="scientific">Colwellia psychrerythraea</name>
    <name type="common">Vibrio psychroerythus</name>
    <dbReference type="NCBI Taxonomy" id="28229"/>
    <lineage>
        <taxon>Bacteria</taxon>
        <taxon>Pseudomonadati</taxon>
        <taxon>Pseudomonadota</taxon>
        <taxon>Gammaproteobacteria</taxon>
        <taxon>Alteromonadales</taxon>
        <taxon>Colwelliaceae</taxon>
        <taxon>Colwellia</taxon>
    </lineage>
</organism>
<evidence type="ECO:0000256" key="4">
    <source>
        <dbReference type="ARBA" id="ARBA00023136"/>
    </source>
</evidence>
<dbReference type="InterPro" id="IPR010583">
    <property type="entry name" value="MipA"/>
</dbReference>
<evidence type="ECO:0000313" key="7">
    <source>
        <dbReference type="EMBL" id="KGJ94886.1"/>
    </source>
</evidence>
<gene>
    <name evidence="7" type="ORF">GAB14E_2120</name>
</gene>
<dbReference type="PANTHER" id="PTHR38776:SF1">
    <property type="entry name" value="MLTA-INTERACTING PROTEIN-RELATED"/>
    <property type="match status" value="1"/>
</dbReference>
<comment type="subcellular location">
    <subcellularLocation>
        <location evidence="1">Cell outer membrane</location>
    </subcellularLocation>
</comment>
<dbReference type="Pfam" id="PF06629">
    <property type="entry name" value="MipA"/>
    <property type="match status" value="1"/>
</dbReference>
<dbReference type="PANTHER" id="PTHR38776">
    <property type="entry name" value="MLTA-INTERACTING PROTEIN-RELATED"/>
    <property type="match status" value="1"/>
</dbReference>
<keyword evidence="4" id="KW-0472">Membrane</keyword>
<proteinExistence type="inferred from homology"/>
<sequence length="297" mass="33665">MKYLIFLLFIFSQSVYAQCPPADSGCVPVGEWQFSIALGAGVITNPLNDGDNIPLVIVPNFSYYGEKVFVDNNALGFTFYERDALSFSAVSQINRENSFFQRWHPNNIFVNSLSNSIGSEAQLDEVIDAIDGSGGNDAEIIEVELGQVQERKWALDAGLQINWFFFQHSHFQVKLLHNINNVYNGLNAQLALEQPFTFTAIPNNLLTLTVGANWQSKEQVDYYYGIDEQDKVAEELYYQGKASLSPYLKFINQYAFNENWSLKLTLQREWLDSSLTNSPLVHDDVIDTFFVGVEYAL</sequence>
<feature type="signal peptide" evidence="6">
    <location>
        <begin position="1"/>
        <end position="17"/>
    </location>
</feature>
<accession>A0A099KWC1</accession>
<dbReference type="GO" id="GO:0009279">
    <property type="term" value="C:cell outer membrane"/>
    <property type="evidence" value="ECO:0007669"/>
    <property type="project" value="UniProtKB-SubCell"/>
</dbReference>
<evidence type="ECO:0000313" key="8">
    <source>
        <dbReference type="Proteomes" id="UP000029868"/>
    </source>
</evidence>
<comment type="caution">
    <text evidence="7">The sequence shown here is derived from an EMBL/GenBank/DDBJ whole genome shotgun (WGS) entry which is preliminary data.</text>
</comment>
<comment type="similarity">
    <text evidence="2">Belongs to the MipA/OmpV family.</text>
</comment>
<dbReference type="Proteomes" id="UP000029868">
    <property type="component" value="Unassembled WGS sequence"/>
</dbReference>
<name>A0A099KWC1_COLPS</name>
<dbReference type="AlphaFoldDB" id="A0A099KWC1"/>
<keyword evidence="3 6" id="KW-0732">Signal</keyword>
<evidence type="ECO:0000256" key="5">
    <source>
        <dbReference type="ARBA" id="ARBA00023237"/>
    </source>
</evidence>
<dbReference type="RefSeq" id="WP_197061178.1">
    <property type="nucleotide sequence ID" value="NZ_JQEC01000016.1"/>
</dbReference>